<evidence type="ECO:0000256" key="3">
    <source>
        <dbReference type="RuleBase" id="RU000507"/>
    </source>
</evidence>
<evidence type="ECO:0000256" key="2">
    <source>
        <dbReference type="ARBA" id="ARBA00047549"/>
    </source>
</evidence>
<feature type="domain" description="Rhodanese" evidence="4">
    <location>
        <begin position="21"/>
        <end position="126"/>
    </location>
</feature>
<accession>A0ABW3GBX2</accession>
<name>A0ABW3GBX2_9NOCA</name>
<keyword evidence="6" id="KW-1185">Reference proteome</keyword>
<comment type="catalytic activity">
    <reaction evidence="2">
        <text>thiosulfate + hydrogen cyanide = thiocyanate + sulfite + 2 H(+)</text>
        <dbReference type="Rhea" id="RHEA:16881"/>
        <dbReference type="ChEBI" id="CHEBI:15378"/>
        <dbReference type="ChEBI" id="CHEBI:17359"/>
        <dbReference type="ChEBI" id="CHEBI:18022"/>
        <dbReference type="ChEBI" id="CHEBI:18407"/>
        <dbReference type="ChEBI" id="CHEBI:33542"/>
        <dbReference type="EC" id="2.8.1.1"/>
    </reaction>
</comment>
<dbReference type="Proteomes" id="UP001597068">
    <property type="component" value="Unassembled WGS sequence"/>
</dbReference>
<dbReference type="SUPFAM" id="SSF52821">
    <property type="entry name" value="Rhodanese/Cell cycle control phosphatase"/>
    <property type="match status" value="2"/>
</dbReference>
<dbReference type="GO" id="GO:0016740">
    <property type="term" value="F:transferase activity"/>
    <property type="evidence" value="ECO:0007669"/>
    <property type="project" value="UniProtKB-KW"/>
</dbReference>
<gene>
    <name evidence="5" type="ORF">ACFQ04_11070</name>
</gene>
<proteinExistence type="predicted"/>
<dbReference type="SMART" id="SM00450">
    <property type="entry name" value="RHOD"/>
    <property type="match status" value="2"/>
</dbReference>
<dbReference type="InterPro" id="IPR036873">
    <property type="entry name" value="Rhodanese-like_dom_sf"/>
</dbReference>
<organism evidence="5 6">
    <name type="scientific">Williamsia deligens</name>
    <dbReference type="NCBI Taxonomy" id="321325"/>
    <lineage>
        <taxon>Bacteria</taxon>
        <taxon>Bacillati</taxon>
        <taxon>Actinomycetota</taxon>
        <taxon>Actinomycetes</taxon>
        <taxon>Mycobacteriales</taxon>
        <taxon>Nocardiaceae</taxon>
        <taxon>Williamsia</taxon>
    </lineage>
</organism>
<dbReference type="CDD" id="cd01449">
    <property type="entry name" value="TST_Repeat_2"/>
    <property type="match status" value="1"/>
</dbReference>
<evidence type="ECO:0000313" key="6">
    <source>
        <dbReference type="Proteomes" id="UP001597068"/>
    </source>
</evidence>
<dbReference type="PANTHER" id="PTHR43855:SF1">
    <property type="entry name" value="THIOSULFATE SULFURTRANSFERASE"/>
    <property type="match status" value="1"/>
</dbReference>
<reference evidence="6" key="1">
    <citation type="journal article" date="2019" name="Int. J. Syst. Evol. Microbiol.">
        <title>The Global Catalogue of Microorganisms (GCM) 10K type strain sequencing project: providing services to taxonomists for standard genome sequencing and annotation.</title>
        <authorList>
            <consortium name="The Broad Institute Genomics Platform"/>
            <consortium name="The Broad Institute Genome Sequencing Center for Infectious Disease"/>
            <person name="Wu L."/>
            <person name="Ma J."/>
        </authorList>
    </citation>
    <scope>NUCLEOTIDE SEQUENCE [LARGE SCALE GENOMIC DNA]</scope>
    <source>
        <strain evidence="6">CCUG 50873</strain>
    </source>
</reference>
<protein>
    <recommendedName>
        <fullName evidence="3">Sulfurtransferase</fullName>
    </recommendedName>
</protein>
<dbReference type="PROSITE" id="PS50206">
    <property type="entry name" value="RHODANESE_3"/>
    <property type="match status" value="2"/>
</dbReference>
<dbReference type="InterPro" id="IPR001763">
    <property type="entry name" value="Rhodanese-like_dom"/>
</dbReference>
<dbReference type="InterPro" id="IPR051126">
    <property type="entry name" value="Thiosulfate_sulfurtransferase"/>
</dbReference>
<sequence>MAPTDTSSIVDTAWLVRAVREGAPVVVVEVVDDPATRGRLAGSVVVDWRSLVWHESRRELADATVIARRLADLGAGAGSTIVLAGDPTQFAAYVLWASRVVGLDGDLRYLDGGVAALAQLTRTDVTLSPSAPALEPIAVGTSDPATVVDRAHVAAASGSSTTVVVDMRSPEEFSGARVSPPSIPVDHGAVRAGRIPGARHLHALDLLDADSRLRDRETLRHSVSPVTDGADEVILYCRLAHRAALGWLDLTDVLGVHAVRVYEGSWTEWGSVVGAPVER</sequence>
<dbReference type="RefSeq" id="WP_253645836.1">
    <property type="nucleotide sequence ID" value="NZ_BAAAMO010000002.1"/>
</dbReference>
<evidence type="ECO:0000256" key="1">
    <source>
        <dbReference type="ARBA" id="ARBA00022737"/>
    </source>
</evidence>
<keyword evidence="1" id="KW-0677">Repeat</keyword>
<dbReference type="Pfam" id="PF00581">
    <property type="entry name" value="Rhodanese"/>
    <property type="match status" value="1"/>
</dbReference>
<comment type="caution">
    <text evidence="5">The sequence shown here is derived from an EMBL/GenBank/DDBJ whole genome shotgun (WGS) entry which is preliminary data.</text>
</comment>
<feature type="domain" description="Rhodanese" evidence="4">
    <location>
        <begin position="158"/>
        <end position="278"/>
    </location>
</feature>
<dbReference type="InterPro" id="IPR001307">
    <property type="entry name" value="Thiosulphate_STrfase_CS"/>
</dbReference>
<dbReference type="Gene3D" id="3.40.250.10">
    <property type="entry name" value="Rhodanese-like domain"/>
    <property type="match status" value="2"/>
</dbReference>
<keyword evidence="3 5" id="KW-0808">Transferase</keyword>
<dbReference type="PROSITE" id="PS00683">
    <property type="entry name" value="RHODANESE_2"/>
    <property type="match status" value="1"/>
</dbReference>
<evidence type="ECO:0000259" key="4">
    <source>
        <dbReference type="PROSITE" id="PS50206"/>
    </source>
</evidence>
<evidence type="ECO:0000313" key="5">
    <source>
        <dbReference type="EMBL" id="MFD0926277.1"/>
    </source>
</evidence>
<dbReference type="EMBL" id="JBHTIL010000001">
    <property type="protein sequence ID" value="MFD0926277.1"/>
    <property type="molecule type" value="Genomic_DNA"/>
</dbReference>
<dbReference type="PANTHER" id="PTHR43855">
    <property type="entry name" value="THIOSULFATE SULFURTRANSFERASE"/>
    <property type="match status" value="1"/>
</dbReference>